<dbReference type="Pfam" id="PF00293">
    <property type="entry name" value="NUDIX"/>
    <property type="match status" value="1"/>
</dbReference>
<dbReference type="InterPro" id="IPR045121">
    <property type="entry name" value="CoAse"/>
</dbReference>
<evidence type="ECO:0000256" key="6">
    <source>
        <dbReference type="ARBA" id="ARBA00023211"/>
    </source>
</evidence>
<evidence type="ECO:0000313" key="9">
    <source>
        <dbReference type="Proteomes" id="UP000806528"/>
    </source>
</evidence>
<evidence type="ECO:0000256" key="5">
    <source>
        <dbReference type="ARBA" id="ARBA00022842"/>
    </source>
</evidence>
<sequence>MNPTPLWLAALADSAQTMTVPPQMRPPAGGGGRESAVLILFGEGVAGPDVLLIQRNDGLRRHSGQPAFPGGRIEPSDPSPEAAALREAEEETGLVPAGVDLVGRLPELYLKFSDFRVAPVLGWWRDPCEVRPTDTAEVAAVSRVPVADLADPDNRVMVRYGGGPQWGPGFRVDGMLVWGFTGAIVDNLLTLGGWELPWRREGLTDVFEATPQGPRPVG</sequence>
<dbReference type="InterPro" id="IPR000086">
    <property type="entry name" value="NUDIX_hydrolase_dom"/>
</dbReference>
<name>A0ABR9PDE2_9ACTN</name>
<dbReference type="PANTHER" id="PTHR12992">
    <property type="entry name" value="NUDIX HYDROLASE"/>
    <property type="match status" value="1"/>
</dbReference>
<keyword evidence="5" id="KW-0460">Magnesium</keyword>
<reference evidence="8 9" key="1">
    <citation type="submission" date="2020-09" db="EMBL/GenBank/DDBJ databases">
        <title>Diversity and distribution of actinomycetes associated with coral in the coast of Hainan.</title>
        <authorList>
            <person name="Li F."/>
        </authorList>
    </citation>
    <scope>NUCLEOTIDE SEQUENCE [LARGE SCALE GENOMIC DNA]</scope>
    <source>
        <strain evidence="8 9">HNM0947</strain>
    </source>
</reference>
<evidence type="ECO:0000256" key="3">
    <source>
        <dbReference type="ARBA" id="ARBA00022723"/>
    </source>
</evidence>
<dbReference type="PROSITE" id="PS51462">
    <property type="entry name" value="NUDIX"/>
    <property type="match status" value="1"/>
</dbReference>
<evidence type="ECO:0000256" key="2">
    <source>
        <dbReference type="ARBA" id="ARBA00001946"/>
    </source>
</evidence>
<keyword evidence="6" id="KW-0464">Manganese</keyword>
<dbReference type="RefSeq" id="WP_193124429.1">
    <property type="nucleotide sequence ID" value="NZ_JADBGI010000029.1"/>
</dbReference>
<proteinExistence type="predicted"/>
<dbReference type="Gene3D" id="3.90.79.10">
    <property type="entry name" value="Nucleoside Triphosphate Pyrophosphohydrolase"/>
    <property type="match status" value="1"/>
</dbReference>
<comment type="cofactor">
    <cofactor evidence="1">
        <name>Mn(2+)</name>
        <dbReference type="ChEBI" id="CHEBI:29035"/>
    </cofactor>
</comment>
<dbReference type="SUPFAM" id="SSF55811">
    <property type="entry name" value="Nudix"/>
    <property type="match status" value="1"/>
</dbReference>
<accession>A0ABR9PDE2</accession>
<gene>
    <name evidence="8" type="ORF">IDM40_24545</name>
</gene>
<feature type="domain" description="Nudix hydrolase" evidence="7">
    <location>
        <begin position="31"/>
        <end position="165"/>
    </location>
</feature>
<dbReference type="CDD" id="cd03426">
    <property type="entry name" value="NUDIX_CoAse_Nudt7"/>
    <property type="match status" value="1"/>
</dbReference>
<evidence type="ECO:0000256" key="4">
    <source>
        <dbReference type="ARBA" id="ARBA00022801"/>
    </source>
</evidence>
<protein>
    <submittedName>
        <fullName evidence="8">CoA pyrophosphatase</fullName>
    </submittedName>
</protein>
<dbReference type="InterPro" id="IPR015797">
    <property type="entry name" value="NUDIX_hydrolase-like_dom_sf"/>
</dbReference>
<dbReference type="PANTHER" id="PTHR12992:SF11">
    <property type="entry name" value="MITOCHONDRIAL COENZYME A DIPHOSPHATASE NUDT8"/>
    <property type="match status" value="1"/>
</dbReference>
<dbReference type="Proteomes" id="UP000806528">
    <property type="component" value="Unassembled WGS sequence"/>
</dbReference>
<evidence type="ECO:0000256" key="1">
    <source>
        <dbReference type="ARBA" id="ARBA00001936"/>
    </source>
</evidence>
<organism evidence="8 9">
    <name type="scientific">Nocardiopsis coralli</name>
    <dbReference type="NCBI Taxonomy" id="2772213"/>
    <lineage>
        <taxon>Bacteria</taxon>
        <taxon>Bacillati</taxon>
        <taxon>Actinomycetota</taxon>
        <taxon>Actinomycetes</taxon>
        <taxon>Streptosporangiales</taxon>
        <taxon>Nocardiopsidaceae</taxon>
        <taxon>Nocardiopsis</taxon>
    </lineage>
</organism>
<evidence type="ECO:0000259" key="7">
    <source>
        <dbReference type="PROSITE" id="PS51462"/>
    </source>
</evidence>
<comment type="caution">
    <text evidence="8">The sequence shown here is derived from an EMBL/GenBank/DDBJ whole genome shotgun (WGS) entry which is preliminary data.</text>
</comment>
<keyword evidence="4" id="KW-0378">Hydrolase</keyword>
<dbReference type="EMBL" id="JADBGI010000029">
    <property type="protein sequence ID" value="MBE3001839.1"/>
    <property type="molecule type" value="Genomic_DNA"/>
</dbReference>
<keyword evidence="3" id="KW-0479">Metal-binding</keyword>
<comment type="cofactor">
    <cofactor evidence="2">
        <name>Mg(2+)</name>
        <dbReference type="ChEBI" id="CHEBI:18420"/>
    </cofactor>
</comment>
<evidence type="ECO:0000313" key="8">
    <source>
        <dbReference type="EMBL" id="MBE3001839.1"/>
    </source>
</evidence>
<keyword evidence="9" id="KW-1185">Reference proteome</keyword>